<dbReference type="RefSeq" id="WP_263508871.1">
    <property type="nucleotide sequence ID" value="NZ_CP106982.1"/>
</dbReference>
<gene>
    <name evidence="4" type="ORF">OCS65_04035</name>
</gene>
<evidence type="ECO:0000259" key="3">
    <source>
        <dbReference type="Pfam" id="PF26056"/>
    </source>
</evidence>
<keyword evidence="2" id="KW-1133">Transmembrane helix</keyword>
<dbReference type="AlphaFoldDB" id="A0AA46SAI2"/>
<reference evidence="4" key="1">
    <citation type="submission" date="2022-09" db="EMBL/GenBank/DDBJ databases">
        <title>The genome sequence of Rhodococcus aetherivorans N1.</title>
        <authorList>
            <person name="Jiang W."/>
        </authorList>
    </citation>
    <scope>NUCLEOTIDE SEQUENCE</scope>
    <source>
        <strain evidence="4">N1</strain>
    </source>
</reference>
<dbReference type="Proteomes" id="UP001163947">
    <property type="component" value="Chromosome"/>
</dbReference>
<feature type="compositionally biased region" description="Pro residues" evidence="1">
    <location>
        <begin position="78"/>
        <end position="89"/>
    </location>
</feature>
<dbReference type="EMBL" id="CP106982">
    <property type="protein sequence ID" value="UYF94955.1"/>
    <property type="molecule type" value="Genomic_DNA"/>
</dbReference>
<keyword evidence="2" id="KW-0472">Membrane</keyword>
<feature type="domain" description="DUF8017" evidence="3">
    <location>
        <begin position="80"/>
        <end position="261"/>
    </location>
</feature>
<evidence type="ECO:0000313" key="5">
    <source>
        <dbReference type="Proteomes" id="UP001163947"/>
    </source>
</evidence>
<keyword evidence="2" id="KW-0812">Transmembrane</keyword>
<feature type="region of interest" description="Disordered" evidence="1">
    <location>
        <begin position="40"/>
        <end position="89"/>
    </location>
</feature>
<dbReference type="Pfam" id="PF26056">
    <property type="entry name" value="DUF8017"/>
    <property type="match status" value="1"/>
</dbReference>
<sequence>MSKWGVVVLQLAKVALWYVGGLLAIGGISAAASLLRPDLPDSGWAPPPPITTTRTESPTAATSPRELPPGFPSMERAPLPPEVPEGQPQPVPTRFGLTYTTPAGWFGQGQSVMGWRSRDGAAMVIGSASAFGKEYCEADDTSMLAAVGITGRPAGDLLTVAAHEVRAVEWMYSDDGRLPTINYSDPVHFEIAGNPAVRLTALVSDIPPTDECDPPAARLDVVATTGLATAEVAVFVVRADRGVAGQLDDSSIDDLVASLRRS</sequence>
<feature type="transmembrane region" description="Helical" evidence="2">
    <location>
        <begin position="15"/>
        <end position="35"/>
    </location>
</feature>
<dbReference type="InterPro" id="IPR058330">
    <property type="entry name" value="DUF8017"/>
</dbReference>
<feature type="compositionally biased region" description="Low complexity" evidence="1">
    <location>
        <begin position="51"/>
        <end position="64"/>
    </location>
</feature>
<name>A0AA46SAI2_9NOCA</name>
<accession>A0AA46SAI2</accession>
<protein>
    <recommendedName>
        <fullName evidence="3">DUF8017 domain-containing protein</fullName>
    </recommendedName>
</protein>
<dbReference type="GeneID" id="83619558"/>
<proteinExistence type="predicted"/>
<evidence type="ECO:0000313" key="4">
    <source>
        <dbReference type="EMBL" id="UYF94955.1"/>
    </source>
</evidence>
<evidence type="ECO:0000256" key="1">
    <source>
        <dbReference type="SAM" id="MobiDB-lite"/>
    </source>
</evidence>
<organism evidence="4 5">
    <name type="scientific">Rhodococcus aetherivorans</name>
    <dbReference type="NCBI Taxonomy" id="191292"/>
    <lineage>
        <taxon>Bacteria</taxon>
        <taxon>Bacillati</taxon>
        <taxon>Actinomycetota</taxon>
        <taxon>Actinomycetes</taxon>
        <taxon>Mycobacteriales</taxon>
        <taxon>Nocardiaceae</taxon>
        <taxon>Rhodococcus</taxon>
    </lineage>
</organism>
<evidence type="ECO:0000256" key="2">
    <source>
        <dbReference type="SAM" id="Phobius"/>
    </source>
</evidence>